<dbReference type="Proteomes" id="UP000549457">
    <property type="component" value="Unassembled WGS sequence"/>
</dbReference>
<evidence type="ECO:0000256" key="1">
    <source>
        <dbReference type="SAM" id="MobiDB-lite"/>
    </source>
</evidence>
<keyword evidence="4" id="KW-1185">Reference proteome</keyword>
<feature type="signal peptide" evidence="2">
    <location>
        <begin position="1"/>
        <end position="19"/>
    </location>
</feature>
<gene>
    <name evidence="3" type="ORF">HNP73_003778</name>
</gene>
<comment type="caution">
    <text evidence="3">The sequence shown here is derived from an EMBL/GenBank/DDBJ whole genome shotgun (WGS) entry which is preliminary data.</text>
</comment>
<feature type="compositionally biased region" description="Low complexity" evidence="1">
    <location>
        <begin position="157"/>
        <end position="175"/>
    </location>
</feature>
<protein>
    <submittedName>
        <fullName evidence="3">Uncharacterized protein</fullName>
    </submittedName>
</protein>
<dbReference type="AlphaFoldDB" id="A0A840SRS7"/>
<evidence type="ECO:0000256" key="2">
    <source>
        <dbReference type="SAM" id="SignalP"/>
    </source>
</evidence>
<evidence type="ECO:0000313" key="4">
    <source>
        <dbReference type="Proteomes" id="UP000549457"/>
    </source>
</evidence>
<sequence length="335" mass="34863">MRVLTAGLALLMLVGQISAAAEPPPDLVEFTEEQTAFCRDLGGIPNILASYQTVRDLNADGRDDFLVNLANLECQGAWSAFCGSGGCPVNAWLSEPDGGYRRFDFGYLEGVKVLDGSPLPKVVAGYHGSLCGDPDRIGADTCTRTWTFAVNNPPEPAIDAPEPAASPAPAASPESVSTDARGPMPRPQPEEARPQSRADAPRPRVQAIAPGWTLRNVPGSSPVALGGGTGDMAFLAAFCLGAQPFLAVTFHERPKADAVDLGFAFSEGSVTARALYEEGAGGAFVIPLAEGPLRERLGGRDAEVALTVDGAAQGELSLSGSSRSLRGALDSCLVR</sequence>
<proteinExistence type="predicted"/>
<feature type="compositionally biased region" description="Basic and acidic residues" evidence="1">
    <location>
        <begin position="188"/>
        <end position="202"/>
    </location>
</feature>
<dbReference type="EMBL" id="JACHFM010000004">
    <property type="protein sequence ID" value="MBB5223824.1"/>
    <property type="molecule type" value="Genomic_DNA"/>
</dbReference>
<feature type="chain" id="PRO_5032921024" evidence="2">
    <location>
        <begin position="20"/>
        <end position="335"/>
    </location>
</feature>
<keyword evidence="2" id="KW-0732">Signal</keyword>
<dbReference type="RefSeq" id="WP_184153485.1">
    <property type="nucleotide sequence ID" value="NZ_JACHFM010000004.1"/>
</dbReference>
<evidence type="ECO:0000313" key="3">
    <source>
        <dbReference type="EMBL" id="MBB5223824.1"/>
    </source>
</evidence>
<accession>A0A840SRS7</accession>
<reference evidence="3 4" key="1">
    <citation type="submission" date="2020-08" db="EMBL/GenBank/DDBJ databases">
        <title>Genomic Encyclopedia of Type Strains, Phase IV (KMG-IV): sequencing the most valuable type-strain genomes for metagenomic binning, comparative biology and taxonomic classification.</title>
        <authorList>
            <person name="Goeker M."/>
        </authorList>
    </citation>
    <scope>NUCLEOTIDE SEQUENCE [LARGE SCALE GENOMIC DNA]</scope>
    <source>
        <strain evidence="3 4">DSM 101730</strain>
    </source>
</reference>
<organism evidence="3 4">
    <name type="scientific">Amaricoccus macauensis</name>
    <dbReference type="NCBI Taxonomy" id="57001"/>
    <lineage>
        <taxon>Bacteria</taxon>
        <taxon>Pseudomonadati</taxon>
        <taxon>Pseudomonadota</taxon>
        <taxon>Alphaproteobacteria</taxon>
        <taxon>Rhodobacterales</taxon>
        <taxon>Paracoccaceae</taxon>
        <taxon>Amaricoccus</taxon>
    </lineage>
</organism>
<name>A0A840SRS7_9RHOB</name>
<feature type="region of interest" description="Disordered" evidence="1">
    <location>
        <begin position="148"/>
        <end position="203"/>
    </location>
</feature>